<evidence type="ECO:0000313" key="9">
    <source>
        <dbReference type="EMBL" id="TCU27872.1"/>
    </source>
</evidence>
<evidence type="ECO:0000256" key="4">
    <source>
        <dbReference type="ARBA" id="ARBA00022679"/>
    </source>
</evidence>
<dbReference type="InterPro" id="IPR006264">
    <property type="entry name" value="EPSP_synthase"/>
</dbReference>
<name>A0A4R3RPQ2_9HYPH</name>
<keyword evidence="4 7" id="KW-0808">Transferase</keyword>
<feature type="active site" description="Proton acceptor" evidence="7">
    <location>
        <position position="312"/>
    </location>
</feature>
<keyword evidence="3 7" id="KW-0028">Amino-acid biosynthesis</keyword>
<comment type="caution">
    <text evidence="7">Lacks conserved residue(s) required for the propagation of feature annotation.</text>
</comment>
<dbReference type="GO" id="GO:0009423">
    <property type="term" value="P:chorismate biosynthetic process"/>
    <property type="evidence" value="ECO:0007669"/>
    <property type="project" value="UniProtKB-UniRule"/>
</dbReference>
<evidence type="ECO:0000313" key="11">
    <source>
        <dbReference type="Proteomes" id="UP000295507"/>
    </source>
</evidence>
<evidence type="ECO:0000256" key="7">
    <source>
        <dbReference type="HAMAP-Rule" id="MF_00210"/>
    </source>
</evidence>
<organism evidence="10 11">
    <name type="scientific">Rhizobium azibense</name>
    <dbReference type="NCBI Taxonomy" id="1136135"/>
    <lineage>
        <taxon>Bacteria</taxon>
        <taxon>Pseudomonadati</taxon>
        <taxon>Pseudomonadota</taxon>
        <taxon>Alphaproteobacteria</taxon>
        <taxon>Hyphomicrobiales</taxon>
        <taxon>Rhizobiaceae</taxon>
        <taxon>Rhizobium/Agrobacterium group</taxon>
        <taxon>Rhizobium</taxon>
    </lineage>
</organism>
<dbReference type="Proteomes" id="UP000295507">
    <property type="component" value="Unassembled WGS sequence"/>
</dbReference>
<feature type="binding site" evidence="7">
    <location>
        <position position="390"/>
    </location>
    <ligand>
        <name>phosphoenolpyruvate</name>
        <dbReference type="ChEBI" id="CHEBI:58702"/>
    </ligand>
</feature>
<dbReference type="PANTHER" id="PTHR21090:SF5">
    <property type="entry name" value="PENTAFUNCTIONAL AROM POLYPEPTIDE"/>
    <property type="match status" value="1"/>
</dbReference>
<comment type="similarity">
    <text evidence="2 7">Belongs to the EPSP synthase family.</text>
</comment>
<feature type="binding site" evidence="7">
    <location>
        <position position="339"/>
    </location>
    <ligand>
        <name>3-phosphoshikimate</name>
        <dbReference type="ChEBI" id="CHEBI:145989"/>
    </ligand>
</feature>
<feature type="binding site" evidence="7">
    <location>
        <position position="186"/>
    </location>
    <ligand>
        <name>3-phosphoshikimate</name>
        <dbReference type="ChEBI" id="CHEBI:145989"/>
    </ligand>
</feature>
<dbReference type="GO" id="GO:0005737">
    <property type="term" value="C:cytoplasm"/>
    <property type="evidence" value="ECO:0007669"/>
    <property type="project" value="UniProtKB-SubCell"/>
</dbReference>
<dbReference type="AlphaFoldDB" id="A0A4R3RPQ2"/>
<dbReference type="CDD" id="cd01556">
    <property type="entry name" value="EPSP_synthase"/>
    <property type="match status" value="1"/>
</dbReference>
<evidence type="ECO:0000256" key="2">
    <source>
        <dbReference type="ARBA" id="ARBA00009948"/>
    </source>
</evidence>
<keyword evidence="7" id="KW-0963">Cytoplasm</keyword>
<dbReference type="Pfam" id="PF00275">
    <property type="entry name" value="EPSP_synthase"/>
    <property type="match status" value="1"/>
</dbReference>
<comment type="function">
    <text evidence="7">Catalyzes the transfer of the enolpyruvyl moiety of phosphoenolpyruvate (PEP) to the 5-hydroxyl of shikimate-3-phosphate (S3P) to produce enolpyruvyl shikimate-3-phosphate and inorganic phosphate.</text>
</comment>
<sequence length="435" mass="45536">MAAGRPAQWTEQTSVMSKDKKLTIIPAKAPLVGRAVPPGSKSITNRALLLAGLAKGVSRLTGALKSDDTLYMAEALRAMGVVIDEPDDTSFVVTGSGKLLPPKAPLFLGNAGTATRFLTAAAALVDGTVVVDGDQHMRKRPIGPLVDALRSLGIDATAQTGCPPVTVKGAGRFEASRIGIDGGLSSQYVSALLMMAAGGDRPVDIELLGQDIGALGYIDLTTAAMQAFGAKVKKTSALTWRVEPTGYTAADFVIEPDASAATYLWAAEVLTGGSIDLGVPNGAFTQPDARAYDIIAKFPHLPAEIDGSQMQDAVPTLAVLAAFNETPVHFVGIANLRVKECDRIRALSTGLTQIRPDLAREEGDDLIVQSDPSLAGKRLPAEIDTFADHRIAMSFALAGLKIDGITILDPDCVGKTFPAYWRTLAGLGVEYGNEG</sequence>
<accession>A0A4R3RPQ2</accession>
<dbReference type="InterPro" id="IPR023193">
    <property type="entry name" value="EPSP_synthase_CS"/>
</dbReference>
<dbReference type="PANTHER" id="PTHR21090">
    <property type="entry name" value="AROM/DEHYDROQUINATE SYNTHASE"/>
    <property type="match status" value="1"/>
</dbReference>
<dbReference type="EMBL" id="SMBJ01000003">
    <property type="protein sequence ID" value="TCU27872.1"/>
    <property type="molecule type" value="Genomic_DNA"/>
</dbReference>
<feature type="domain" description="Enolpyruvate transferase" evidence="8">
    <location>
        <begin position="29"/>
        <end position="424"/>
    </location>
</feature>
<dbReference type="EC" id="2.5.1.19" evidence="7"/>
<dbReference type="InterPro" id="IPR036968">
    <property type="entry name" value="Enolpyruvate_Tfrase_sf"/>
</dbReference>
<dbReference type="GO" id="GO:0009073">
    <property type="term" value="P:aromatic amino acid family biosynthetic process"/>
    <property type="evidence" value="ECO:0007669"/>
    <property type="project" value="UniProtKB-KW"/>
</dbReference>
<feature type="binding site" evidence="7">
    <location>
        <position position="187"/>
    </location>
    <ligand>
        <name>phosphoenolpyruvate</name>
        <dbReference type="ChEBI" id="CHEBI:58702"/>
    </ligand>
</feature>
<dbReference type="NCBIfam" id="TIGR01356">
    <property type="entry name" value="aroA"/>
    <property type="match status" value="1"/>
</dbReference>
<feature type="binding site" evidence="7">
    <location>
        <position position="185"/>
    </location>
    <ligand>
        <name>3-phosphoshikimate</name>
        <dbReference type="ChEBI" id="CHEBI:145989"/>
    </ligand>
</feature>
<dbReference type="InterPro" id="IPR013792">
    <property type="entry name" value="RNA3'P_cycl/enolpyr_Trfase_a/b"/>
</dbReference>
<feature type="binding site" evidence="7">
    <location>
        <position position="41"/>
    </location>
    <ligand>
        <name>3-phosphoshikimate</name>
        <dbReference type="ChEBI" id="CHEBI:145989"/>
    </ligand>
</feature>
<dbReference type="GO" id="GO:0008652">
    <property type="term" value="P:amino acid biosynthetic process"/>
    <property type="evidence" value="ECO:0007669"/>
    <property type="project" value="UniProtKB-KW"/>
</dbReference>
<dbReference type="GO" id="GO:0003866">
    <property type="term" value="F:3-phosphoshikimate 1-carboxyvinyltransferase activity"/>
    <property type="evidence" value="ECO:0007669"/>
    <property type="project" value="UniProtKB-UniRule"/>
</dbReference>
<comment type="pathway">
    <text evidence="1 7">Metabolic intermediate biosynthesis; chorismate biosynthesis; chorismate from D-erythrose 4-phosphate and phosphoenolpyruvate: step 6/7.</text>
</comment>
<evidence type="ECO:0000259" key="8">
    <source>
        <dbReference type="Pfam" id="PF00275"/>
    </source>
</evidence>
<evidence type="ECO:0000313" key="12">
    <source>
        <dbReference type="Proteomes" id="UP000295547"/>
    </source>
</evidence>
<feature type="binding site" evidence="7">
    <location>
        <position position="140"/>
    </location>
    <ligand>
        <name>phosphoenolpyruvate</name>
        <dbReference type="ChEBI" id="CHEBI:58702"/>
    </ligand>
</feature>
<dbReference type="Proteomes" id="UP000295547">
    <property type="component" value="Unassembled WGS sequence"/>
</dbReference>
<dbReference type="PROSITE" id="PS00104">
    <property type="entry name" value="EPSP_SYNTHASE_1"/>
    <property type="match status" value="1"/>
</dbReference>
<evidence type="ECO:0000256" key="5">
    <source>
        <dbReference type="ARBA" id="ARBA00023141"/>
    </source>
</evidence>
<feature type="binding site" evidence="7">
    <location>
        <position position="335"/>
    </location>
    <ligand>
        <name>3-phosphoshikimate</name>
        <dbReference type="ChEBI" id="CHEBI:145989"/>
    </ligand>
</feature>
<gene>
    <name evidence="7" type="primary">aroA</name>
    <name evidence="10" type="ORF">EV129_106304</name>
    <name evidence="9" type="ORF">EV130_103277</name>
</gene>
<keyword evidence="5 7" id="KW-0057">Aromatic amino acid biosynthesis</keyword>
<comment type="catalytic activity">
    <reaction evidence="6">
        <text>3-phosphoshikimate + phosphoenolpyruvate = 5-O-(1-carboxyvinyl)-3-phosphoshikimate + phosphate</text>
        <dbReference type="Rhea" id="RHEA:21256"/>
        <dbReference type="ChEBI" id="CHEBI:43474"/>
        <dbReference type="ChEBI" id="CHEBI:57701"/>
        <dbReference type="ChEBI" id="CHEBI:58702"/>
        <dbReference type="ChEBI" id="CHEBI:145989"/>
        <dbReference type="EC" id="2.5.1.19"/>
    </reaction>
    <physiologicalReaction direction="left-to-right" evidence="6">
        <dbReference type="Rhea" id="RHEA:21257"/>
    </physiologicalReaction>
</comment>
<dbReference type="UniPathway" id="UPA00053">
    <property type="reaction ID" value="UER00089"/>
</dbReference>
<feature type="binding site" evidence="7">
    <location>
        <position position="312"/>
    </location>
    <ligand>
        <name>3-phosphoshikimate</name>
        <dbReference type="ChEBI" id="CHEBI:145989"/>
    </ligand>
</feature>
<comment type="subunit">
    <text evidence="7">Monomer.</text>
</comment>
<feature type="binding site" evidence="7">
    <location>
        <position position="415"/>
    </location>
    <ligand>
        <name>phosphoenolpyruvate</name>
        <dbReference type="ChEBI" id="CHEBI:58702"/>
    </ligand>
</feature>
<dbReference type="Gene3D" id="3.65.10.10">
    <property type="entry name" value="Enolpyruvate transferase domain"/>
    <property type="match status" value="3"/>
</dbReference>
<dbReference type="EMBL" id="SMBK01000006">
    <property type="protein sequence ID" value="TCU37341.1"/>
    <property type="molecule type" value="Genomic_DNA"/>
</dbReference>
<feature type="binding site" evidence="7">
    <location>
        <position position="42"/>
    </location>
    <ligand>
        <name>3-phosphoshikimate</name>
        <dbReference type="ChEBI" id="CHEBI:145989"/>
    </ligand>
</feature>
<evidence type="ECO:0000313" key="10">
    <source>
        <dbReference type="EMBL" id="TCU37341.1"/>
    </source>
</evidence>
<proteinExistence type="inferred from homology"/>
<feature type="binding site" evidence="7">
    <location>
        <position position="187"/>
    </location>
    <ligand>
        <name>3-phosphoshikimate</name>
        <dbReference type="ChEBI" id="CHEBI:145989"/>
    </ligand>
</feature>
<protein>
    <recommendedName>
        <fullName evidence="7">3-phosphoshikimate 1-carboxyvinyltransferase</fullName>
        <ecNumber evidence="7">2.5.1.19</ecNumber>
    </recommendedName>
    <alternativeName>
        <fullName evidence="7">5-enolpyruvylshikimate-3-phosphate synthase</fullName>
        <shortName evidence="7">EPSP synthase</shortName>
        <shortName evidence="7">EPSPS</shortName>
    </alternativeName>
</protein>
<feature type="binding site" evidence="7">
    <location>
        <position position="46"/>
    </location>
    <ligand>
        <name>3-phosphoshikimate</name>
        <dbReference type="ChEBI" id="CHEBI:145989"/>
    </ligand>
</feature>
<evidence type="ECO:0000256" key="6">
    <source>
        <dbReference type="ARBA" id="ARBA00044633"/>
    </source>
</evidence>
<dbReference type="InterPro" id="IPR001986">
    <property type="entry name" value="Enolpyruvate_Tfrase_dom"/>
</dbReference>
<dbReference type="SUPFAM" id="SSF55205">
    <property type="entry name" value="EPT/RTPC-like"/>
    <property type="match status" value="1"/>
</dbReference>
<dbReference type="PIRSF" id="PIRSF000505">
    <property type="entry name" value="EPSPS"/>
    <property type="match status" value="1"/>
</dbReference>
<evidence type="ECO:0000256" key="1">
    <source>
        <dbReference type="ARBA" id="ARBA00004811"/>
    </source>
</evidence>
<feature type="binding site" evidence="7">
    <location>
        <position position="41"/>
    </location>
    <ligand>
        <name>phosphoenolpyruvate</name>
        <dbReference type="ChEBI" id="CHEBI:58702"/>
    </ligand>
</feature>
<keyword evidence="12" id="KW-1185">Reference proteome</keyword>
<evidence type="ECO:0000256" key="3">
    <source>
        <dbReference type="ARBA" id="ARBA00022605"/>
    </source>
</evidence>
<feature type="binding site" evidence="7">
    <location>
        <position position="343"/>
    </location>
    <ligand>
        <name>phosphoenolpyruvate</name>
        <dbReference type="ChEBI" id="CHEBI:58702"/>
    </ligand>
</feature>
<feature type="binding site" evidence="7">
    <location>
        <position position="112"/>
    </location>
    <ligand>
        <name>phosphoenolpyruvate</name>
        <dbReference type="ChEBI" id="CHEBI:58702"/>
    </ligand>
</feature>
<reference evidence="11 12" key="1">
    <citation type="submission" date="2019-03" db="EMBL/GenBank/DDBJ databases">
        <title>Genomic Encyclopedia of Type Strains, Phase IV (KMG-V): Genome sequencing to study the core and pangenomes of soil and plant-associated prokaryotes.</title>
        <authorList>
            <person name="Whitman W."/>
        </authorList>
    </citation>
    <scope>NUCLEOTIDE SEQUENCE [LARGE SCALE GENOMIC DNA]</scope>
    <source>
        <strain evidence="9 12">Gr42</strain>
        <strain evidence="10 11">IE4868</strain>
    </source>
</reference>
<comment type="caution">
    <text evidence="10">The sequence shown here is derived from an EMBL/GenBank/DDBJ whole genome shotgun (WGS) entry which is preliminary data.</text>
</comment>
<dbReference type="HAMAP" id="MF_00210">
    <property type="entry name" value="EPSP_synth"/>
    <property type="match status" value="1"/>
</dbReference>
<comment type="subcellular location">
    <subcellularLocation>
        <location evidence="7">Cytoplasm</location>
    </subcellularLocation>
</comment>